<keyword evidence="2" id="KW-1133">Transmembrane helix</keyword>
<feature type="transmembrane region" description="Helical" evidence="2">
    <location>
        <begin position="39"/>
        <end position="57"/>
    </location>
</feature>
<evidence type="ECO:0000256" key="2">
    <source>
        <dbReference type="SAM" id="Phobius"/>
    </source>
</evidence>
<sequence length="106" mass="12019">MNDISKEIDQSAKEPVVHQHEHSDDQTSRNPSENKASRRSWWVFGAFAAISMVLLAVEHRSHLLGWLPAWWPWLFLLACPLMHVFMHGSHGDHGDHGGSSNKADDK</sequence>
<dbReference type="AlphaFoldDB" id="A0A6A7RWD3"/>
<accession>A0A6A7RWD3</accession>
<gene>
    <name evidence="3" type="ORF">CRU78_15210</name>
</gene>
<keyword evidence="2" id="KW-0472">Membrane</keyword>
<dbReference type="InterPro" id="IPR021682">
    <property type="entry name" value="DUF2933"/>
</dbReference>
<organism evidence="3 4">
    <name type="scientific">Candidatus Accumulibacter phosphatis</name>
    <dbReference type="NCBI Taxonomy" id="327160"/>
    <lineage>
        <taxon>Bacteria</taxon>
        <taxon>Pseudomonadati</taxon>
        <taxon>Pseudomonadota</taxon>
        <taxon>Betaproteobacteria</taxon>
        <taxon>Candidatus Accumulibacter</taxon>
    </lineage>
</organism>
<dbReference type="EMBL" id="PDHS01000377">
    <property type="protein sequence ID" value="MQM31788.1"/>
    <property type="molecule type" value="Genomic_DNA"/>
</dbReference>
<protein>
    <recommendedName>
        <fullName evidence="5">DUF2933 domain-containing protein</fullName>
    </recommendedName>
</protein>
<dbReference type="Proteomes" id="UP000342300">
    <property type="component" value="Unassembled WGS sequence"/>
</dbReference>
<name>A0A6A7RWD3_9PROT</name>
<evidence type="ECO:0000313" key="3">
    <source>
        <dbReference type="EMBL" id="MQM31788.1"/>
    </source>
</evidence>
<feature type="transmembrane region" description="Helical" evidence="2">
    <location>
        <begin position="69"/>
        <end position="86"/>
    </location>
</feature>
<proteinExistence type="predicted"/>
<evidence type="ECO:0008006" key="5">
    <source>
        <dbReference type="Google" id="ProtNLM"/>
    </source>
</evidence>
<feature type="region of interest" description="Disordered" evidence="1">
    <location>
        <begin position="1"/>
        <end position="36"/>
    </location>
</feature>
<comment type="caution">
    <text evidence="3">The sequence shown here is derived from an EMBL/GenBank/DDBJ whole genome shotgun (WGS) entry which is preliminary data.</text>
</comment>
<reference evidence="3 4" key="1">
    <citation type="submission" date="2017-09" db="EMBL/GenBank/DDBJ databases">
        <title>Metagenomic Analysis Reveals Denitrifying Candidatus Accumulibacter and Flanking Population as a Source of N2O.</title>
        <authorList>
            <person name="Gao H."/>
            <person name="Mao Y."/>
            <person name="Zhao X."/>
            <person name="Liu W.-T."/>
            <person name="Zhang T."/>
            <person name="Wells G."/>
        </authorList>
    </citation>
    <scope>NUCLEOTIDE SEQUENCE [LARGE SCALE GENOMIC DNA]</scope>
    <source>
        <strain evidence="3">CANDO_2_IC</strain>
    </source>
</reference>
<evidence type="ECO:0000313" key="4">
    <source>
        <dbReference type="Proteomes" id="UP000342300"/>
    </source>
</evidence>
<evidence type="ECO:0000256" key="1">
    <source>
        <dbReference type="SAM" id="MobiDB-lite"/>
    </source>
</evidence>
<keyword evidence="2" id="KW-0812">Transmembrane</keyword>
<feature type="compositionally biased region" description="Basic and acidic residues" evidence="1">
    <location>
        <begin position="1"/>
        <end position="27"/>
    </location>
</feature>
<dbReference type="Pfam" id="PF11666">
    <property type="entry name" value="DUF2933"/>
    <property type="match status" value="1"/>
</dbReference>